<evidence type="ECO:0000256" key="2">
    <source>
        <dbReference type="SAM" id="SignalP"/>
    </source>
</evidence>
<dbReference type="AlphaFoldDB" id="A0A1X7VW85"/>
<evidence type="ECO:0008006" key="5">
    <source>
        <dbReference type="Google" id="ProtNLM"/>
    </source>
</evidence>
<proteinExistence type="predicted"/>
<accession>A0A1X7VW85</accession>
<dbReference type="KEGG" id="aqu:109580528"/>
<feature type="region of interest" description="Disordered" evidence="1">
    <location>
        <begin position="354"/>
        <end position="388"/>
    </location>
</feature>
<reference evidence="4" key="1">
    <citation type="journal article" date="2010" name="Nature">
        <title>The Amphimedon queenslandica genome and the evolution of animal complexity.</title>
        <authorList>
            <person name="Srivastava M."/>
            <person name="Simakov O."/>
            <person name="Chapman J."/>
            <person name="Fahey B."/>
            <person name="Gauthier M.E."/>
            <person name="Mitros T."/>
            <person name="Richards G.S."/>
            <person name="Conaco C."/>
            <person name="Dacre M."/>
            <person name="Hellsten U."/>
            <person name="Larroux C."/>
            <person name="Putnam N.H."/>
            <person name="Stanke M."/>
            <person name="Adamska M."/>
            <person name="Darling A."/>
            <person name="Degnan S.M."/>
            <person name="Oakley T.H."/>
            <person name="Plachetzki D.C."/>
            <person name="Zhai Y."/>
            <person name="Adamski M."/>
            <person name="Calcino A."/>
            <person name="Cummins S.F."/>
            <person name="Goodstein D.M."/>
            <person name="Harris C."/>
            <person name="Jackson D.J."/>
            <person name="Leys S.P."/>
            <person name="Shu S."/>
            <person name="Woodcroft B.J."/>
            <person name="Vervoort M."/>
            <person name="Kosik K.S."/>
            <person name="Manning G."/>
            <person name="Degnan B.M."/>
            <person name="Rokhsar D.S."/>
        </authorList>
    </citation>
    <scope>NUCLEOTIDE SEQUENCE [LARGE SCALE GENOMIC DNA]</scope>
</reference>
<keyword evidence="2" id="KW-0732">Signal</keyword>
<dbReference type="OMA" id="GAICNEV"/>
<reference evidence="3" key="2">
    <citation type="submission" date="2017-05" db="UniProtKB">
        <authorList>
            <consortium name="EnsemblMetazoa"/>
        </authorList>
    </citation>
    <scope>IDENTIFICATION</scope>
</reference>
<dbReference type="OrthoDB" id="439917at2759"/>
<evidence type="ECO:0000313" key="4">
    <source>
        <dbReference type="Proteomes" id="UP000007879"/>
    </source>
</evidence>
<keyword evidence="4" id="KW-1185">Reference proteome</keyword>
<organism evidence="3">
    <name type="scientific">Amphimedon queenslandica</name>
    <name type="common">Sponge</name>
    <dbReference type="NCBI Taxonomy" id="400682"/>
    <lineage>
        <taxon>Eukaryota</taxon>
        <taxon>Metazoa</taxon>
        <taxon>Porifera</taxon>
        <taxon>Demospongiae</taxon>
        <taxon>Heteroscleromorpha</taxon>
        <taxon>Haplosclerida</taxon>
        <taxon>Niphatidae</taxon>
        <taxon>Amphimedon</taxon>
    </lineage>
</organism>
<dbReference type="eggNOG" id="ENOG502SR3U">
    <property type="taxonomic scope" value="Eukaryota"/>
</dbReference>
<feature type="chain" id="PRO_5010862351" description="EGF-like domain-containing protein" evidence="2">
    <location>
        <begin position="19"/>
        <end position="713"/>
    </location>
</feature>
<protein>
    <recommendedName>
        <fullName evidence="5">EGF-like domain-containing protein</fullName>
    </recommendedName>
</protein>
<dbReference type="EnsemblMetazoa" id="Aqu2.1.44125_001">
    <property type="protein sequence ID" value="Aqu2.1.44125_001"/>
    <property type="gene ID" value="Aqu2.1.44125"/>
</dbReference>
<name>A0A1X7VW85_AMPQE</name>
<evidence type="ECO:0000256" key="1">
    <source>
        <dbReference type="SAM" id="MobiDB-lite"/>
    </source>
</evidence>
<evidence type="ECO:0000313" key="3">
    <source>
        <dbReference type="EnsemblMetazoa" id="Aqu2.1.44125_001"/>
    </source>
</evidence>
<dbReference type="Proteomes" id="UP000007879">
    <property type="component" value="Unassembled WGS sequence"/>
</dbReference>
<gene>
    <name evidence="3" type="primary">109580528</name>
</gene>
<feature type="signal peptide" evidence="2">
    <location>
        <begin position="1"/>
        <end position="18"/>
    </location>
</feature>
<sequence length="713" mass="76933">MSLLLFVLTLAALSLVEAANKTETFTPSLAATGVTIFSINSNVKGNINWHVSDGGIRIEVTKFSENSNDLDMIESVYRENMSHITLSLQRRQEPPSTASPAMQGRMNPFLLVLCVLMASLLVKVPSRLFVISCLILTTVVLCTFAQDSSTGSGAHVDIYVPRNFSFKEVSLVSKSGSIQINDRDLISSATTLYCSTGGDSNGCPNCCSANGICGNGSCACGYGYRNGSSSCDMQTETTFNLFVNPSSPVIFSANTPDGDQIFVVGDKDSNGIPTKIERFETVDSDGNTTFVKLDNSTSVISSAIDSSGMKMDFNWDVDANYTRVTVSIYIPETAQEFIVNLDLTANITNSSLDLGFDDSDESTQKRSIDDNLDTDGIRKRSKGSVPNDNAYVENMKRKSFRSKRNAQAMNTARVSVNVESCDQPEDDAIVYANTLHDGEANVYTGQLSSSPGLYYIDIPTAPASTIGNEIGMVCSAIESALSSTCSWYSDIKSYLNTALSFIGIKHSAEKVFCYTLATALKVIPHARLIPIHKFCRKILKGVDSICDKVSTTVAGERVSDLICDAITEYTDDVIDFFRDSEIFLEPVAIFPGGAKYSATGRTLSLTPGTSSVSTAFMISDGMSLNIESLSIFPYDPAPYQNYVARVNYQCYTAGATVTMTIIGTDGYTNTVYCTGGPTCVLYVPGAEALVVDRVTVTIVDNGLTATRHATIIF</sequence>
<dbReference type="InParanoid" id="A0A1X7VW85"/>
<dbReference type="EnsemblMetazoa" id="XM_019993805.1">
    <property type="protein sequence ID" value="XP_019849364.1"/>
    <property type="gene ID" value="LOC109580528"/>
</dbReference>